<sequence length="107" mass="12152">MAFLTNIPIVPGHTLVVPKRHAAKYEALDQDESLAIEVLRTKIMHSLIKTFRATGFNFAWNDEKIAGQSVPHFHLHIVPRQEGDTGIYEYDPRQFLSRPGSRAESPK</sequence>
<dbReference type="InterPro" id="IPR011146">
    <property type="entry name" value="HIT-like"/>
</dbReference>
<dbReference type="GO" id="GO:0003824">
    <property type="term" value="F:catalytic activity"/>
    <property type="evidence" value="ECO:0007669"/>
    <property type="project" value="InterPro"/>
</dbReference>
<dbReference type="InterPro" id="IPR001310">
    <property type="entry name" value="Histidine_triad_HIT"/>
</dbReference>
<feature type="active site" description="Tele-AMP-histidine intermediate" evidence="1">
    <location>
        <position position="74"/>
    </location>
</feature>
<feature type="domain" description="HIT" evidence="4">
    <location>
        <begin position="1"/>
        <end position="87"/>
    </location>
</feature>
<feature type="short sequence motif" description="Histidine triad motif" evidence="2 3">
    <location>
        <begin position="72"/>
        <end position="76"/>
    </location>
</feature>
<dbReference type="PRINTS" id="PR00332">
    <property type="entry name" value="HISTRIAD"/>
</dbReference>
<dbReference type="GO" id="GO:0009117">
    <property type="term" value="P:nucleotide metabolic process"/>
    <property type="evidence" value="ECO:0007669"/>
    <property type="project" value="TreeGrafter"/>
</dbReference>
<dbReference type="Pfam" id="PF01230">
    <property type="entry name" value="HIT"/>
    <property type="match status" value="1"/>
</dbReference>
<evidence type="ECO:0000256" key="2">
    <source>
        <dbReference type="PIRSR" id="PIRSR601310-3"/>
    </source>
</evidence>
<dbReference type="PANTHER" id="PTHR46648:SF1">
    <property type="entry name" value="ADENOSINE 5'-MONOPHOSPHORAMIDASE HNT1"/>
    <property type="match status" value="1"/>
</dbReference>
<evidence type="ECO:0000313" key="6">
    <source>
        <dbReference type="Proteomes" id="UP000316253"/>
    </source>
</evidence>
<protein>
    <recommendedName>
        <fullName evidence="4">HIT domain-containing protein</fullName>
    </recommendedName>
</protein>
<organism evidence="5 6">
    <name type="scientific">Candidatus Berkelbacteria bacterium Gr01-1014_85</name>
    <dbReference type="NCBI Taxonomy" id="2017150"/>
    <lineage>
        <taxon>Bacteria</taxon>
        <taxon>Candidatus Berkelbacteria</taxon>
    </lineage>
</organism>
<comment type="caution">
    <text evidence="5">The sequence shown here is derived from an EMBL/GenBank/DDBJ whole genome shotgun (WGS) entry which is preliminary data.</text>
</comment>
<dbReference type="SUPFAM" id="SSF54197">
    <property type="entry name" value="HIT-like"/>
    <property type="match status" value="1"/>
</dbReference>
<accession>A0A554JBI9</accession>
<evidence type="ECO:0000256" key="1">
    <source>
        <dbReference type="PIRSR" id="PIRSR601310-1"/>
    </source>
</evidence>
<evidence type="ECO:0000256" key="3">
    <source>
        <dbReference type="PROSITE-ProRule" id="PRU00464"/>
    </source>
</evidence>
<name>A0A554JBI9_9BACT</name>
<dbReference type="EMBL" id="VMFD01000029">
    <property type="protein sequence ID" value="TSC65753.1"/>
    <property type="molecule type" value="Genomic_DNA"/>
</dbReference>
<proteinExistence type="predicted"/>
<dbReference type="AlphaFoldDB" id="A0A554JBI9"/>
<reference evidence="5 6" key="1">
    <citation type="submission" date="2017-08" db="EMBL/GenBank/DDBJ databases">
        <title>Mechanisms for carbon and nitrogen cycling indicate functional differentiation within the Candidate Phyla Radiation.</title>
        <authorList>
            <person name="Danczak R.E."/>
            <person name="Johnston M.D."/>
            <person name="Kenah C."/>
            <person name="Slattery M."/>
            <person name="Wrighton K.C."/>
            <person name="Wilkins M.J."/>
        </authorList>
    </citation>
    <scope>NUCLEOTIDE SEQUENCE [LARGE SCALE GENOMIC DNA]</scope>
    <source>
        <strain evidence="5">Gr01-1014_85</strain>
    </source>
</reference>
<evidence type="ECO:0000259" key="4">
    <source>
        <dbReference type="PROSITE" id="PS51084"/>
    </source>
</evidence>
<dbReference type="InterPro" id="IPR036265">
    <property type="entry name" value="HIT-like_sf"/>
</dbReference>
<dbReference type="PROSITE" id="PS51084">
    <property type="entry name" value="HIT_2"/>
    <property type="match status" value="1"/>
</dbReference>
<dbReference type="PROSITE" id="PS00892">
    <property type="entry name" value="HIT_1"/>
    <property type="match status" value="1"/>
</dbReference>
<dbReference type="Proteomes" id="UP000316253">
    <property type="component" value="Unassembled WGS sequence"/>
</dbReference>
<dbReference type="InterPro" id="IPR019808">
    <property type="entry name" value="Histidine_triad_CS"/>
</dbReference>
<evidence type="ECO:0000313" key="5">
    <source>
        <dbReference type="EMBL" id="TSC65753.1"/>
    </source>
</evidence>
<gene>
    <name evidence="5" type="ORF">CEO22_368</name>
</gene>
<dbReference type="Gene3D" id="3.30.428.10">
    <property type="entry name" value="HIT-like"/>
    <property type="match status" value="1"/>
</dbReference>
<dbReference type="PANTHER" id="PTHR46648">
    <property type="entry name" value="HIT FAMILY PROTEIN 1"/>
    <property type="match status" value="1"/>
</dbReference>